<evidence type="ECO:0000259" key="2">
    <source>
        <dbReference type="Pfam" id="PF07894"/>
    </source>
</evidence>
<dbReference type="PANTHER" id="PTHR16181:SF29">
    <property type="entry name" value="PROTEIN FAM83A-RELATED"/>
    <property type="match status" value="1"/>
</dbReference>
<dbReference type="Proteomes" id="UP000264820">
    <property type="component" value="Unplaced"/>
</dbReference>
<dbReference type="SUPFAM" id="SSF56024">
    <property type="entry name" value="Phospholipase D/nuclease"/>
    <property type="match status" value="1"/>
</dbReference>
<organism evidence="3 4">
    <name type="scientific">Hippocampus comes</name>
    <name type="common">Tiger tail seahorse</name>
    <dbReference type="NCBI Taxonomy" id="109280"/>
    <lineage>
        <taxon>Eukaryota</taxon>
        <taxon>Metazoa</taxon>
        <taxon>Chordata</taxon>
        <taxon>Craniata</taxon>
        <taxon>Vertebrata</taxon>
        <taxon>Euteleostomi</taxon>
        <taxon>Actinopterygii</taxon>
        <taxon>Neopterygii</taxon>
        <taxon>Teleostei</taxon>
        <taxon>Neoteleostei</taxon>
        <taxon>Acanthomorphata</taxon>
        <taxon>Syngnathiaria</taxon>
        <taxon>Syngnathiformes</taxon>
        <taxon>Syngnathoidei</taxon>
        <taxon>Syngnathidae</taxon>
        <taxon>Hippocampus</taxon>
    </lineage>
</organism>
<dbReference type="InterPro" id="IPR050944">
    <property type="entry name" value="FAM83"/>
</dbReference>
<evidence type="ECO:0000313" key="4">
    <source>
        <dbReference type="Proteomes" id="UP000264820"/>
    </source>
</evidence>
<evidence type="ECO:0000256" key="1">
    <source>
        <dbReference type="ARBA" id="ARBA00006937"/>
    </source>
</evidence>
<dbReference type="Gene3D" id="3.30.870.10">
    <property type="entry name" value="Endonuclease Chain A"/>
    <property type="match status" value="1"/>
</dbReference>
<comment type="similarity">
    <text evidence="1">Belongs to the FAM83 family.</text>
</comment>
<sequence length="394" mass="44294">MPGSQEASLDEDAVFLPVKPSSPEFLYSELERHSMEKLLCEGPKAFYNSVGTELSGSFLSPDEVSEITSWVQDFHFTPLQKEENGGNVNPDEADLTSSYFPSYSDVPAPSLALGWPEAPWVRMENVAVYTNPPAEGEPSIREVIRRHLQKASQVLAIVTDRLTDSTIIGDLHDAASRGVPVYIILNQRTVEEKYTLHRLGHPNIQVRVLGGKSFCSSKGKMMVGELKDKFILVDLERVIHGSYLAWTDAHLHRHLITVITGSVVDSFDKEFRTLFAASAPVPNLLQYAVPHVEMTEQQNDFKDPSPPRHFHVTQEILNPPSPPMDTHLDWEAMGVITRESFPDSLTPGLILMKRRNNVIKSALQRIPQASKPRPRSFALDLSWRPLRERKGEEE</sequence>
<dbReference type="GO" id="GO:0019901">
    <property type="term" value="F:protein kinase binding"/>
    <property type="evidence" value="ECO:0007669"/>
    <property type="project" value="TreeGrafter"/>
</dbReference>
<dbReference type="AlphaFoldDB" id="A0A3Q2YGW1"/>
<dbReference type="InterPro" id="IPR012461">
    <property type="entry name" value="SACK1"/>
</dbReference>
<dbReference type="PANTHER" id="PTHR16181">
    <property type="entry name" value="PROTEIN FAM83A-RELATED"/>
    <property type="match status" value="1"/>
</dbReference>
<dbReference type="STRING" id="109280.ENSHCOP00000016703"/>
<reference evidence="3" key="1">
    <citation type="submission" date="2025-08" db="UniProtKB">
        <authorList>
            <consortium name="Ensembl"/>
        </authorList>
    </citation>
    <scope>IDENTIFICATION</scope>
</reference>
<protein>
    <submittedName>
        <fullName evidence="3">Family with sequence similarity 83 member E</fullName>
    </submittedName>
</protein>
<dbReference type="GeneTree" id="ENSGT00940000164021"/>
<keyword evidence="4" id="KW-1185">Reference proteome</keyword>
<accession>A0A3Q2YGW1</accession>
<evidence type="ECO:0000313" key="3">
    <source>
        <dbReference type="Ensembl" id="ENSHCOP00000016703.1"/>
    </source>
</evidence>
<proteinExistence type="inferred from homology"/>
<reference evidence="3" key="2">
    <citation type="submission" date="2025-09" db="UniProtKB">
        <authorList>
            <consortium name="Ensembl"/>
        </authorList>
    </citation>
    <scope>IDENTIFICATION</scope>
</reference>
<name>A0A3Q2YGW1_HIPCM</name>
<dbReference type="Ensembl" id="ENSHCOT00000024896.1">
    <property type="protein sequence ID" value="ENSHCOP00000016703.1"/>
    <property type="gene ID" value="ENSHCOG00000020513.1"/>
</dbReference>
<feature type="domain" description="Scaffolding anchor of CK1" evidence="2">
    <location>
        <begin position="17"/>
        <end position="280"/>
    </location>
</feature>
<dbReference type="GO" id="GO:0007165">
    <property type="term" value="P:signal transduction"/>
    <property type="evidence" value="ECO:0007669"/>
    <property type="project" value="TreeGrafter"/>
</dbReference>
<dbReference type="Pfam" id="PF07894">
    <property type="entry name" value="SACK1"/>
    <property type="match status" value="1"/>
</dbReference>